<protein>
    <submittedName>
        <fullName evidence="8">Insulinase family protein</fullName>
    </submittedName>
</protein>
<dbReference type="InterPro" id="IPR011249">
    <property type="entry name" value="Metalloenz_LuxS/M16"/>
</dbReference>
<accession>A0A9D1DW48</accession>
<dbReference type="SUPFAM" id="SSF63411">
    <property type="entry name" value="LuxS/MPP-like metallohydrolase"/>
    <property type="match status" value="2"/>
</dbReference>
<dbReference type="InterPro" id="IPR050626">
    <property type="entry name" value="Peptidase_M16"/>
</dbReference>
<comment type="similarity">
    <text evidence="1">Belongs to the peptidase M16 family.</text>
</comment>
<feature type="domain" description="Peptidase M16 C-terminal" evidence="7">
    <location>
        <begin position="184"/>
        <end position="360"/>
    </location>
</feature>
<dbReference type="GO" id="GO:0046872">
    <property type="term" value="F:metal ion binding"/>
    <property type="evidence" value="ECO:0007669"/>
    <property type="project" value="InterPro"/>
</dbReference>
<dbReference type="GO" id="GO:0008237">
    <property type="term" value="F:metallopeptidase activity"/>
    <property type="evidence" value="ECO:0007669"/>
    <property type="project" value="UniProtKB-KW"/>
</dbReference>
<reference evidence="8" key="1">
    <citation type="submission" date="2020-10" db="EMBL/GenBank/DDBJ databases">
        <authorList>
            <person name="Gilroy R."/>
        </authorList>
    </citation>
    <scope>NUCLEOTIDE SEQUENCE</scope>
    <source>
        <strain evidence="8">CHK189-12415</strain>
    </source>
</reference>
<evidence type="ECO:0000313" key="8">
    <source>
        <dbReference type="EMBL" id="HIR60088.1"/>
    </source>
</evidence>
<reference evidence="8" key="2">
    <citation type="journal article" date="2021" name="PeerJ">
        <title>Extensive microbial diversity within the chicken gut microbiome revealed by metagenomics and culture.</title>
        <authorList>
            <person name="Gilroy R."/>
            <person name="Ravi A."/>
            <person name="Getino M."/>
            <person name="Pursley I."/>
            <person name="Horton D.L."/>
            <person name="Alikhan N.F."/>
            <person name="Baker D."/>
            <person name="Gharbi K."/>
            <person name="Hall N."/>
            <person name="Watson M."/>
            <person name="Adriaenssens E.M."/>
            <person name="Foster-Nyarko E."/>
            <person name="Jarju S."/>
            <person name="Secka A."/>
            <person name="Antonio M."/>
            <person name="Oren A."/>
            <person name="Chaudhuri R.R."/>
            <person name="La Ragione R."/>
            <person name="Hildebrand F."/>
            <person name="Pallen M.J."/>
        </authorList>
    </citation>
    <scope>NUCLEOTIDE SEQUENCE</scope>
    <source>
        <strain evidence="8">CHK189-12415</strain>
    </source>
</reference>
<keyword evidence="5" id="KW-0482">Metalloprotease</keyword>
<evidence type="ECO:0000313" key="9">
    <source>
        <dbReference type="Proteomes" id="UP000824241"/>
    </source>
</evidence>
<comment type="caution">
    <text evidence="8">The sequence shown here is derived from an EMBL/GenBank/DDBJ whole genome shotgun (WGS) entry which is preliminary data.</text>
</comment>
<name>A0A9D1DW48_9FIRM</name>
<evidence type="ECO:0000259" key="6">
    <source>
        <dbReference type="Pfam" id="PF00675"/>
    </source>
</evidence>
<evidence type="ECO:0000256" key="4">
    <source>
        <dbReference type="ARBA" id="ARBA00022833"/>
    </source>
</evidence>
<keyword evidence="3" id="KW-0378">Hydrolase</keyword>
<dbReference type="EMBL" id="DVHA01000022">
    <property type="protein sequence ID" value="HIR60088.1"/>
    <property type="molecule type" value="Genomic_DNA"/>
</dbReference>
<keyword evidence="2" id="KW-0645">Protease</keyword>
<dbReference type="InterPro" id="IPR007863">
    <property type="entry name" value="Peptidase_M16_C"/>
</dbReference>
<dbReference type="Gene3D" id="3.30.830.10">
    <property type="entry name" value="Metalloenzyme, LuxS/M16 peptidase-like"/>
    <property type="match status" value="2"/>
</dbReference>
<organism evidence="8 9">
    <name type="scientific">Candidatus Faecivivens stercoravium</name>
    <dbReference type="NCBI Taxonomy" id="2840803"/>
    <lineage>
        <taxon>Bacteria</taxon>
        <taxon>Bacillati</taxon>
        <taxon>Bacillota</taxon>
        <taxon>Clostridia</taxon>
        <taxon>Eubacteriales</taxon>
        <taxon>Oscillospiraceae</taxon>
        <taxon>Oscillospiraceae incertae sedis</taxon>
        <taxon>Candidatus Faecivivens</taxon>
    </lineage>
</organism>
<evidence type="ECO:0000256" key="5">
    <source>
        <dbReference type="ARBA" id="ARBA00023049"/>
    </source>
</evidence>
<gene>
    <name evidence="8" type="ORF">IAB37_00705</name>
</gene>
<sequence>MDKEILSNPQLKASYIRYRHPSGLSILLYPMEGFSNAYALFGTNYGSVDTCFRKKGEGAFTTVPAGIAHYLEHKLFESEDGDAFKLFAATGADANAYTSFDRTCYLFSCTSRFEESLKALLTFVQHPYFTEETVRKEQGIIGQEIRMYQDSPGWRVLFELLGCLYENSPVKIDIAGTEESIAQITPELLYTCYDVFYNLNNMVLSIAGNFDPDIAIRIIEENLRDTPPVEIERAPYDERPEALKTRAEIQMDVSLPQFYIGFKQRPAEGEAAFLRQQFELEILHELLIGSTSSCYEKLLRQEIITSSFGTEVFAGRGFLTSLFGGDSENPEAVWDALMAEIARVKREGIDEADFHACKNAIYGRMVRALRDVEDAATAFLSAEMSGLGFFDSVQMLAEITPADVARRLETDFDPDAAAMAVIRPRG</sequence>
<dbReference type="GO" id="GO:0006508">
    <property type="term" value="P:proteolysis"/>
    <property type="evidence" value="ECO:0007669"/>
    <property type="project" value="UniProtKB-KW"/>
</dbReference>
<feature type="domain" description="Peptidase M16 N-terminal" evidence="6">
    <location>
        <begin position="65"/>
        <end position="177"/>
    </location>
</feature>
<evidence type="ECO:0000256" key="2">
    <source>
        <dbReference type="ARBA" id="ARBA00022670"/>
    </source>
</evidence>
<evidence type="ECO:0000256" key="3">
    <source>
        <dbReference type="ARBA" id="ARBA00022801"/>
    </source>
</evidence>
<evidence type="ECO:0000259" key="7">
    <source>
        <dbReference type="Pfam" id="PF05193"/>
    </source>
</evidence>
<dbReference type="Pfam" id="PF05193">
    <property type="entry name" value="Peptidase_M16_C"/>
    <property type="match status" value="1"/>
</dbReference>
<keyword evidence="4" id="KW-0862">Zinc</keyword>
<proteinExistence type="inferred from homology"/>
<dbReference type="Pfam" id="PF00675">
    <property type="entry name" value="Peptidase_M16"/>
    <property type="match status" value="1"/>
</dbReference>
<dbReference type="AlphaFoldDB" id="A0A9D1DW48"/>
<dbReference type="PANTHER" id="PTHR43690:SF17">
    <property type="entry name" value="PROTEIN YHJJ"/>
    <property type="match status" value="1"/>
</dbReference>
<dbReference type="Proteomes" id="UP000824241">
    <property type="component" value="Unassembled WGS sequence"/>
</dbReference>
<dbReference type="NCBIfam" id="NF047421">
    <property type="entry name" value="YfmH_fam"/>
    <property type="match status" value="1"/>
</dbReference>
<evidence type="ECO:0000256" key="1">
    <source>
        <dbReference type="ARBA" id="ARBA00007261"/>
    </source>
</evidence>
<dbReference type="InterPro" id="IPR011765">
    <property type="entry name" value="Pept_M16_N"/>
</dbReference>
<dbReference type="PANTHER" id="PTHR43690">
    <property type="entry name" value="NARDILYSIN"/>
    <property type="match status" value="1"/>
</dbReference>